<dbReference type="PANTHER" id="PTHR42756">
    <property type="entry name" value="TRANSCRIPTIONAL REGULATOR, MARR"/>
    <property type="match status" value="1"/>
</dbReference>
<dbReference type="AlphaFoldDB" id="A0A967AVZ8"/>
<dbReference type="Pfam" id="PF12802">
    <property type="entry name" value="MarR_2"/>
    <property type="match status" value="1"/>
</dbReference>
<name>A0A967AVZ8_9FLAO</name>
<evidence type="ECO:0000256" key="3">
    <source>
        <dbReference type="ARBA" id="ARBA00023163"/>
    </source>
</evidence>
<dbReference type="GO" id="GO:0003677">
    <property type="term" value="F:DNA binding"/>
    <property type="evidence" value="ECO:0007669"/>
    <property type="project" value="UniProtKB-KW"/>
</dbReference>
<dbReference type="Gene3D" id="1.10.10.10">
    <property type="entry name" value="Winged helix-like DNA-binding domain superfamily/Winged helix DNA-binding domain"/>
    <property type="match status" value="1"/>
</dbReference>
<organism evidence="5 6">
    <name type="scientific">Pelagihabitans pacificus</name>
    <dbReference type="NCBI Taxonomy" id="2696054"/>
    <lineage>
        <taxon>Bacteria</taxon>
        <taxon>Pseudomonadati</taxon>
        <taxon>Bacteroidota</taxon>
        <taxon>Flavobacteriia</taxon>
        <taxon>Flavobacteriales</taxon>
        <taxon>Flavobacteriaceae</taxon>
        <taxon>Pelagihabitans</taxon>
    </lineage>
</organism>
<reference evidence="5" key="2">
    <citation type="submission" date="2020-03" db="EMBL/GenBank/DDBJ databases">
        <title>Flavobacteriaceae bacterium strain TP-CH-4, a member of the family Flavobacteriaceae isolated from a deep-sea seamount.</title>
        <authorList>
            <person name="Zhang D.-C."/>
        </authorList>
    </citation>
    <scope>NUCLEOTIDE SEQUENCE</scope>
    <source>
        <strain evidence="5">TP-CH-4</strain>
    </source>
</reference>
<protein>
    <submittedName>
        <fullName evidence="5">MarR family transcriptional regulator</fullName>
    </submittedName>
</protein>
<dbReference type="PANTHER" id="PTHR42756:SF1">
    <property type="entry name" value="TRANSCRIPTIONAL REPRESSOR OF EMRAB OPERON"/>
    <property type="match status" value="1"/>
</dbReference>
<evidence type="ECO:0000259" key="4">
    <source>
        <dbReference type="SMART" id="SM00347"/>
    </source>
</evidence>
<dbReference type="RefSeq" id="WP_152575930.1">
    <property type="nucleotide sequence ID" value="NZ_VIKU02000008.1"/>
</dbReference>
<keyword evidence="2" id="KW-0238">DNA-binding</keyword>
<evidence type="ECO:0000313" key="6">
    <source>
        <dbReference type="Proteomes" id="UP000707206"/>
    </source>
</evidence>
<evidence type="ECO:0000256" key="1">
    <source>
        <dbReference type="ARBA" id="ARBA00023015"/>
    </source>
</evidence>
<keyword evidence="6" id="KW-1185">Reference proteome</keyword>
<dbReference type="Proteomes" id="UP000707206">
    <property type="component" value="Unassembled WGS sequence"/>
</dbReference>
<dbReference type="GO" id="GO:0003700">
    <property type="term" value="F:DNA-binding transcription factor activity"/>
    <property type="evidence" value="ECO:0007669"/>
    <property type="project" value="InterPro"/>
</dbReference>
<dbReference type="SMART" id="SM00347">
    <property type="entry name" value="HTH_MARR"/>
    <property type="match status" value="1"/>
</dbReference>
<comment type="caution">
    <text evidence="5">The sequence shown here is derived from an EMBL/GenBank/DDBJ whole genome shotgun (WGS) entry which is preliminary data.</text>
</comment>
<feature type="domain" description="HTH marR-type" evidence="4">
    <location>
        <begin position="37"/>
        <end position="131"/>
    </location>
</feature>
<evidence type="ECO:0000256" key="2">
    <source>
        <dbReference type="ARBA" id="ARBA00023125"/>
    </source>
</evidence>
<dbReference type="InterPro" id="IPR000835">
    <property type="entry name" value="HTH_MarR-typ"/>
</dbReference>
<dbReference type="EMBL" id="VIKU02000008">
    <property type="protein sequence ID" value="NHF61431.1"/>
    <property type="molecule type" value="Genomic_DNA"/>
</dbReference>
<keyword evidence="3" id="KW-0804">Transcription</keyword>
<proteinExistence type="predicted"/>
<accession>A0A967AVZ8</accession>
<dbReference type="SUPFAM" id="SSF46785">
    <property type="entry name" value="Winged helix' DNA-binding domain"/>
    <property type="match status" value="1"/>
</dbReference>
<evidence type="ECO:0000313" key="5">
    <source>
        <dbReference type="EMBL" id="NHF61431.1"/>
    </source>
</evidence>
<keyword evidence="1" id="KW-0805">Transcription regulation</keyword>
<sequence>MYLSVVNTIDLNTFHPQQCISGKVMRLNRKIANIFRQYLRPFGITDSQMSLLFILTKRDDLNQKQLSEMAALEKSSLNRNLNRLVDARLITKEHFPTIRITKKGLQLVQQIIPEWNKAMDETRELLDKEGMAALDVLMTKVSQK</sequence>
<reference evidence="5" key="1">
    <citation type="submission" date="2019-07" db="EMBL/GenBank/DDBJ databases">
        <authorList>
            <person name="De-Chao Zhang Q."/>
        </authorList>
    </citation>
    <scope>NUCLEOTIDE SEQUENCE</scope>
    <source>
        <strain evidence="5">TP-CH-4</strain>
    </source>
</reference>
<gene>
    <name evidence="5" type="ORF">FK220_018910</name>
</gene>
<dbReference type="InterPro" id="IPR036390">
    <property type="entry name" value="WH_DNA-bd_sf"/>
</dbReference>
<dbReference type="InterPro" id="IPR036388">
    <property type="entry name" value="WH-like_DNA-bd_sf"/>
</dbReference>